<dbReference type="Proteomes" id="UP000007058">
    <property type="component" value="Chromosome"/>
</dbReference>
<protein>
    <submittedName>
        <fullName evidence="1">Uncharacterized protein</fullName>
    </submittedName>
</protein>
<gene>
    <name evidence="1" type="ordered locus">amb2070</name>
</gene>
<evidence type="ECO:0000313" key="2">
    <source>
        <dbReference type="Proteomes" id="UP000007058"/>
    </source>
</evidence>
<dbReference type="EMBL" id="AP007255">
    <property type="protein sequence ID" value="BAE50874.1"/>
    <property type="molecule type" value="Genomic_DNA"/>
</dbReference>
<dbReference type="HOGENOM" id="CLU_2880566_0_0_5"/>
<organism evidence="1 2">
    <name type="scientific">Paramagnetospirillum magneticum (strain ATCC 700264 / AMB-1)</name>
    <name type="common">Magnetospirillum magneticum</name>
    <dbReference type="NCBI Taxonomy" id="342108"/>
    <lineage>
        <taxon>Bacteria</taxon>
        <taxon>Pseudomonadati</taxon>
        <taxon>Pseudomonadota</taxon>
        <taxon>Alphaproteobacteria</taxon>
        <taxon>Rhodospirillales</taxon>
        <taxon>Magnetospirillaceae</taxon>
        <taxon>Paramagnetospirillum</taxon>
    </lineage>
</organism>
<name>Q2W5K1_PARM1</name>
<accession>Q2W5K1</accession>
<dbReference type="STRING" id="342108.amb2070"/>
<sequence>MAGPFDGDADFDGGRTTRRGCSMTIWTRLGLFAAIAMSPVLLDDIHDYFTAASYQQIASIQGR</sequence>
<dbReference type="KEGG" id="mag:amb2070"/>
<keyword evidence="2" id="KW-1185">Reference proteome</keyword>
<evidence type="ECO:0000313" key="1">
    <source>
        <dbReference type="EMBL" id="BAE50874.1"/>
    </source>
</evidence>
<proteinExistence type="predicted"/>
<reference evidence="1 2" key="1">
    <citation type="journal article" date="2005" name="DNA Res.">
        <title>Complete genome sequence of the facultative anaerobic magnetotactic bacterium Magnetospirillum sp. strain AMB-1.</title>
        <authorList>
            <person name="Matsunaga T."/>
            <person name="Okamura Y."/>
            <person name="Fukuda Y."/>
            <person name="Wahyudi A.T."/>
            <person name="Murase Y."/>
            <person name="Takeyama H."/>
        </authorList>
    </citation>
    <scope>NUCLEOTIDE SEQUENCE [LARGE SCALE GENOMIC DNA]</scope>
    <source>
        <strain evidence="2">ATCC 700264 / AMB-1</strain>
    </source>
</reference>
<dbReference type="AlphaFoldDB" id="Q2W5K1"/>